<dbReference type="CDD" id="cd00056">
    <property type="entry name" value="ENDO3c"/>
    <property type="match status" value="1"/>
</dbReference>
<evidence type="ECO:0000256" key="7">
    <source>
        <dbReference type="ARBA" id="ARBA00022723"/>
    </source>
</evidence>
<evidence type="ECO:0000259" key="15">
    <source>
        <dbReference type="SMART" id="SM00478"/>
    </source>
</evidence>
<evidence type="ECO:0000256" key="8">
    <source>
        <dbReference type="ARBA" id="ARBA00022763"/>
    </source>
</evidence>
<dbReference type="PANTHER" id="PTHR42944:SF1">
    <property type="entry name" value="ADENINE DNA GLYCOSYLASE"/>
    <property type="match status" value="1"/>
</dbReference>
<keyword evidence="8 14" id="KW-0227">DNA damage</keyword>
<reference evidence="17" key="1">
    <citation type="journal article" date="2019" name="Int. J. Syst. Evol. Microbiol.">
        <title>The Global Catalogue of Microorganisms (GCM) 10K type strain sequencing project: providing services to taxonomists for standard genome sequencing and annotation.</title>
        <authorList>
            <consortium name="The Broad Institute Genomics Platform"/>
            <consortium name="The Broad Institute Genome Sequencing Center for Infectious Disease"/>
            <person name="Wu L."/>
            <person name="Ma J."/>
        </authorList>
    </citation>
    <scope>NUCLEOTIDE SEQUENCE [LARGE SCALE GENOMIC DNA]</scope>
    <source>
        <strain evidence="17">KCTC 42501</strain>
    </source>
</reference>
<comment type="caution">
    <text evidence="16">The sequence shown here is derived from an EMBL/GenBank/DDBJ whole genome shotgun (WGS) entry which is preliminary data.</text>
</comment>
<dbReference type="NCBIfam" id="TIGR01084">
    <property type="entry name" value="mutY"/>
    <property type="match status" value="1"/>
</dbReference>
<dbReference type="Pfam" id="PF14815">
    <property type="entry name" value="NUDIX_4"/>
    <property type="match status" value="1"/>
</dbReference>
<dbReference type="InterPro" id="IPR023170">
    <property type="entry name" value="HhH_base_excis_C"/>
</dbReference>
<keyword evidence="6" id="KW-0004">4Fe-4S</keyword>
<dbReference type="InterPro" id="IPR029119">
    <property type="entry name" value="MutY_C"/>
</dbReference>
<keyword evidence="12" id="KW-0234">DNA repair</keyword>
<protein>
    <recommendedName>
        <fullName evidence="5 14">Adenine DNA glycosylase</fullName>
        <ecNumber evidence="4 14">3.2.2.31</ecNumber>
    </recommendedName>
</protein>
<accession>A0ABV7W220</accession>
<evidence type="ECO:0000256" key="10">
    <source>
        <dbReference type="ARBA" id="ARBA00023004"/>
    </source>
</evidence>
<evidence type="ECO:0000256" key="2">
    <source>
        <dbReference type="ARBA" id="ARBA00002933"/>
    </source>
</evidence>
<keyword evidence="13 14" id="KW-0326">Glycosidase</keyword>
<evidence type="ECO:0000256" key="12">
    <source>
        <dbReference type="ARBA" id="ARBA00023204"/>
    </source>
</evidence>
<evidence type="ECO:0000256" key="9">
    <source>
        <dbReference type="ARBA" id="ARBA00022801"/>
    </source>
</evidence>
<evidence type="ECO:0000256" key="3">
    <source>
        <dbReference type="ARBA" id="ARBA00008343"/>
    </source>
</evidence>
<dbReference type="EMBL" id="JBHRXX010000002">
    <property type="protein sequence ID" value="MFC3682771.1"/>
    <property type="molecule type" value="Genomic_DNA"/>
</dbReference>
<evidence type="ECO:0000256" key="1">
    <source>
        <dbReference type="ARBA" id="ARBA00000843"/>
    </source>
</evidence>
<evidence type="ECO:0000313" key="17">
    <source>
        <dbReference type="Proteomes" id="UP001595729"/>
    </source>
</evidence>
<dbReference type="SUPFAM" id="SSF55811">
    <property type="entry name" value="Nudix"/>
    <property type="match status" value="1"/>
</dbReference>
<dbReference type="Gene3D" id="1.10.1670.10">
    <property type="entry name" value="Helix-hairpin-Helix base-excision DNA repair enzymes (C-terminal)"/>
    <property type="match status" value="1"/>
</dbReference>
<dbReference type="Gene3D" id="1.10.340.30">
    <property type="entry name" value="Hypothetical protein, domain 2"/>
    <property type="match status" value="1"/>
</dbReference>
<sequence length="356" mass="39051">MKIPGSVSAGFAPALVHWQRRDGRHGLPWQGTRDPYRVWLSEIMLQQTQVSTVLGYYQRFLDRFPDVHALASASEDEVMSLWSGLGYYSRARNLHRCARTVVSEHGGLFPSMSSVLATLPGIGDSTAAAIAAFCHGERVSIADGNVRRVLSRLLAFEGDLSQARAQRELWQLAQSLLPEHPSADDMVAYTQGLMDLGAGVCTLRQPACERCPVAGLCEARRAGATDRYPVKTRRVARRHESWWLLILRKRVGEQSVVWLERRPPRGIWAGLHCVPVAGDEAQALSAAGDHAGAARHLPAQAHALTHRELRLHPVLVDLVADAADPAIPDGRWVPTDQLGDVGLPAPVRSLLLQLPD</sequence>
<keyword evidence="17" id="KW-1185">Reference proteome</keyword>
<dbReference type="InterPro" id="IPR003265">
    <property type="entry name" value="HhH-GPD_domain"/>
</dbReference>
<dbReference type="SMART" id="SM00525">
    <property type="entry name" value="FES"/>
    <property type="match status" value="1"/>
</dbReference>
<dbReference type="GO" id="GO:0000701">
    <property type="term" value="F:purine-specific mismatch base pair DNA N-glycosylase activity"/>
    <property type="evidence" value="ECO:0007669"/>
    <property type="project" value="UniProtKB-EC"/>
</dbReference>
<comment type="catalytic activity">
    <reaction evidence="1 14">
        <text>Hydrolyzes free adenine bases from 7,8-dihydro-8-oxoguanine:adenine mismatched double-stranded DNA, leaving an apurinic site.</text>
        <dbReference type="EC" id="3.2.2.31"/>
    </reaction>
</comment>
<dbReference type="InterPro" id="IPR044298">
    <property type="entry name" value="MIG/MutY"/>
</dbReference>
<organism evidence="16 17">
    <name type="scientific">Hydrogenophaga luteola</name>
    <dbReference type="NCBI Taxonomy" id="1591122"/>
    <lineage>
        <taxon>Bacteria</taxon>
        <taxon>Pseudomonadati</taxon>
        <taxon>Pseudomonadota</taxon>
        <taxon>Betaproteobacteria</taxon>
        <taxon>Burkholderiales</taxon>
        <taxon>Comamonadaceae</taxon>
        <taxon>Hydrogenophaga</taxon>
    </lineage>
</organism>
<name>A0ABV7W220_9BURK</name>
<feature type="domain" description="HhH-GPD" evidence="15">
    <location>
        <begin position="44"/>
        <end position="199"/>
    </location>
</feature>
<proteinExistence type="inferred from homology"/>
<dbReference type="EC" id="3.2.2.31" evidence="4 14"/>
<evidence type="ECO:0000256" key="6">
    <source>
        <dbReference type="ARBA" id="ARBA00022485"/>
    </source>
</evidence>
<dbReference type="Pfam" id="PF00730">
    <property type="entry name" value="HhH-GPD"/>
    <property type="match status" value="1"/>
</dbReference>
<keyword evidence="10 14" id="KW-0408">Iron</keyword>
<dbReference type="SUPFAM" id="SSF48150">
    <property type="entry name" value="DNA-glycosylase"/>
    <property type="match status" value="1"/>
</dbReference>
<gene>
    <name evidence="16" type="primary">mutY</name>
    <name evidence="16" type="ORF">ACFOPI_04145</name>
</gene>
<evidence type="ECO:0000256" key="14">
    <source>
        <dbReference type="RuleBase" id="RU365096"/>
    </source>
</evidence>
<comment type="cofactor">
    <cofactor evidence="14">
        <name>[4Fe-4S] cluster</name>
        <dbReference type="ChEBI" id="CHEBI:49883"/>
    </cofactor>
    <text evidence="14">Binds 1 [4Fe-4S] cluster.</text>
</comment>
<evidence type="ECO:0000256" key="13">
    <source>
        <dbReference type="ARBA" id="ARBA00023295"/>
    </source>
</evidence>
<keyword evidence="9 16" id="KW-0378">Hydrolase</keyword>
<evidence type="ECO:0000256" key="5">
    <source>
        <dbReference type="ARBA" id="ARBA00022023"/>
    </source>
</evidence>
<dbReference type="InterPro" id="IPR015797">
    <property type="entry name" value="NUDIX_hydrolase-like_dom_sf"/>
</dbReference>
<dbReference type="PANTHER" id="PTHR42944">
    <property type="entry name" value="ADENINE DNA GLYCOSYLASE"/>
    <property type="match status" value="1"/>
</dbReference>
<evidence type="ECO:0000256" key="4">
    <source>
        <dbReference type="ARBA" id="ARBA00012045"/>
    </source>
</evidence>
<comment type="similarity">
    <text evidence="3 14">Belongs to the Nth/MutY family.</text>
</comment>
<dbReference type="InterPro" id="IPR003651">
    <property type="entry name" value="Endonuclease3_FeS-loop_motif"/>
</dbReference>
<keyword evidence="7" id="KW-0479">Metal-binding</keyword>
<dbReference type="InterPro" id="IPR005760">
    <property type="entry name" value="A/G_AdeGlyc_MutY"/>
</dbReference>
<dbReference type="RefSeq" id="WP_382171203.1">
    <property type="nucleotide sequence ID" value="NZ_JBHRXX010000002.1"/>
</dbReference>
<evidence type="ECO:0000313" key="16">
    <source>
        <dbReference type="EMBL" id="MFC3682771.1"/>
    </source>
</evidence>
<dbReference type="Proteomes" id="UP001595729">
    <property type="component" value="Unassembled WGS sequence"/>
</dbReference>
<dbReference type="CDD" id="cd03431">
    <property type="entry name" value="NUDIX_DNA_Glycosylase_C-MutY"/>
    <property type="match status" value="1"/>
</dbReference>
<evidence type="ECO:0000256" key="11">
    <source>
        <dbReference type="ARBA" id="ARBA00023014"/>
    </source>
</evidence>
<dbReference type="InterPro" id="IPR011257">
    <property type="entry name" value="DNA_glycosylase"/>
</dbReference>
<dbReference type="Gene3D" id="3.90.79.10">
    <property type="entry name" value="Nucleoside Triphosphate Pyrophosphohydrolase"/>
    <property type="match status" value="1"/>
</dbReference>
<dbReference type="SMART" id="SM00478">
    <property type="entry name" value="ENDO3c"/>
    <property type="match status" value="1"/>
</dbReference>
<comment type="function">
    <text evidence="2">Adenine glycosylase active on G-A mispairs. MutY also corrects error-prone DNA synthesis past GO lesions which are due to the oxidatively damaged form of guanine: 7,8-dihydro-8-oxoguanine (8-oxo-dGTP).</text>
</comment>
<keyword evidence="11" id="KW-0411">Iron-sulfur</keyword>